<dbReference type="Gene3D" id="2.130.10.10">
    <property type="entry name" value="YVTN repeat-like/Quinoprotein amine dehydrogenase"/>
    <property type="match status" value="1"/>
</dbReference>
<gene>
    <name evidence="2" type="ORF">TWF481_004842</name>
</gene>
<dbReference type="AlphaFoldDB" id="A0AAV9WKY7"/>
<dbReference type="SUPFAM" id="SSF50998">
    <property type="entry name" value="Quinoprotein alcohol dehydrogenase-like"/>
    <property type="match status" value="1"/>
</dbReference>
<dbReference type="Proteomes" id="UP001370758">
    <property type="component" value="Unassembled WGS sequence"/>
</dbReference>
<keyword evidence="3" id="KW-1185">Reference proteome</keyword>
<accession>A0AAV9WKY7</accession>
<sequence length="329" mass="37906">MDDFACRATQRTKSSPLQTYPIFFEKHVTTDQPMRSPPATRSRSLRKLSNMEAILNSIKKASRNRIEFQEFLGETTSAISTDGKILAYGLKYENGTITLWDQLTERPIRTLHMNFMNRQFSVRELRFTPNNKILFAKGYRWYRSWRHTGWSRYCNISAWDVPTGVRILEYSAERYSLVNSMWKDGSFDMMVDRCLNLGVVATILENPFGTVTRASNEPIRPWAGKSSLTFTLAFGGGLLRRWIRHPSEMPGNVLDVSRRIKKKSTNTRNSSIEDDLVARDKVDGGATTYEGENDPVTRDEDGWPVTDPETGMAQWSGTEMRRTRQFREV</sequence>
<organism evidence="2 3">
    <name type="scientific">Arthrobotrys musiformis</name>
    <dbReference type="NCBI Taxonomy" id="47236"/>
    <lineage>
        <taxon>Eukaryota</taxon>
        <taxon>Fungi</taxon>
        <taxon>Dikarya</taxon>
        <taxon>Ascomycota</taxon>
        <taxon>Pezizomycotina</taxon>
        <taxon>Orbiliomycetes</taxon>
        <taxon>Orbiliales</taxon>
        <taxon>Orbiliaceae</taxon>
        <taxon>Arthrobotrys</taxon>
    </lineage>
</organism>
<proteinExistence type="predicted"/>
<feature type="region of interest" description="Disordered" evidence="1">
    <location>
        <begin position="281"/>
        <end position="329"/>
    </location>
</feature>
<comment type="caution">
    <text evidence="2">The sequence shown here is derived from an EMBL/GenBank/DDBJ whole genome shotgun (WGS) entry which is preliminary data.</text>
</comment>
<protein>
    <submittedName>
        <fullName evidence="2">Uncharacterized protein</fullName>
    </submittedName>
</protein>
<dbReference type="InterPro" id="IPR015943">
    <property type="entry name" value="WD40/YVTN_repeat-like_dom_sf"/>
</dbReference>
<evidence type="ECO:0000256" key="1">
    <source>
        <dbReference type="SAM" id="MobiDB-lite"/>
    </source>
</evidence>
<evidence type="ECO:0000313" key="3">
    <source>
        <dbReference type="Proteomes" id="UP001370758"/>
    </source>
</evidence>
<feature type="compositionally biased region" description="Basic and acidic residues" evidence="1">
    <location>
        <begin position="319"/>
        <end position="329"/>
    </location>
</feature>
<reference evidence="2 3" key="1">
    <citation type="submission" date="2023-08" db="EMBL/GenBank/DDBJ databases">
        <authorList>
            <person name="Palmer J.M."/>
        </authorList>
    </citation>
    <scope>NUCLEOTIDE SEQUENCE [LARGE SCALE GENOMIC DNA]</scope>
    <source>
        <strain evidence="2 3">TWF481</strain>
    </source>
</reference>
<dbReference type="EMBL" id="JAVHJL010000002">
    <property type="protein sequence ID" value="KAK6510128.1"/>
    <property type="molecule type" value="Genomic_DNA"/>
</dbReference>
<dbReference type="InterPro" id="IPR011047">
    <property type="entry name" value="Quinoprotein_ADH-like_sf"/>
</dbReference>
<evidence type="ECO:0000313" key="2">
    <source>
        <dbReference type="EMBL" id="KAK6510128.1"/>
    </source>
</evidence>
<name>A0AAV9WKY7_9PEZI</name>